<dbReference type="Gene3D" id="3.30.70.100">
    <property type="match status" value="1"/>
</dbReference>
<evidence type="ECO:0000256" key="7">
    <source>
        <dbReference type="SAM" id="Phobius"/>
    </source>
</evidence>
<dbReference type="Pfam" id="PF00403">
    <property type="entry name" value="HMA"/>
    <property type="match status" value="1"/>
</dbReference>
<feature type="domain" description="HMA" evidence="8">
    <location>
        <begin position="142"/>
        <end position="209"/>
    </location>
</feature>
<organism evidence="9 10">
    <name type="scientific">Zasmidium cellare</name>
    <name type="common">Wine cellar mold</name>
    <name type="synonym">Racodium cellare</name>
    <dbReference type="NCBI Taxonomy" id="395010"/>
    <lineage>
        <taxon>Eukaryota</taxon>
        <taxon>Fungi</taxon>
        <taxon>Dikarya</taxon>
        <taxon>Ascomycota</taxon>
        <taxon>Pezizomycotina</taxon>
        <taxon>Dothideomycetes</taxon>
        <taxon>Dothideomycetidae</taxon>
        <taxon>Mycosphaerellales</taxon>
        <taxon>Mycosphaerellaceae</taxon>
        <taxon>Zasmidium</taxon>
    </lineage>
</organism>
<protein>
    <recommendedName>
        <fullName evidence="8">HMA domain-containing protein</fullName>
    </recommendedName>
</protein>
<keyword evidence="5 7" id="KW-0472">Membrane</keyword>
<keyword evidence="10" id="KW-1185">Reference proteome</keyword>
<evidence type="ECO:0000256" key="6">
    <source>
        <dbReference type="SAM" id="MobiDB-lite"/>
    </source>
</evidence>
<dbReference type="InterPro" id="IPR023214">
    <property type="entry name" value="HAD_sf"/>
</dbReference>
<dbReference type="Gene3D" id="2.70.150.10">
    <property type="entry name" value="Calcium-transporting ATPase, cytoplasmic transduction domain A"/>
    <property type="match status" value="1"/>
</dbReference>
<evidence type="ECO:0000256" key="5">
    <source>
        <dbReference type="ARBA" id="ARBA00023136"/>
    </source>
</evidence>
<evidence type="ECO:0000256" key="1">
    <source>
        <dbReference type="ARBA" id="ARBA00004370"/>
    </source>
</evidence>
<dbReference type="NCBIfam" id="TIGR01494">
    <property type="entry name" value="ATPase_P-type"/>
    <property type="match status" value="2"/>
</dbReference>
<dbReference type="InterPro" id="IPR023298">
    <property type="entry name" value="ATPase_P-typ_TM_dom_sf"/>
</dbReference>
<gene>
    <name evidence="9" type="ORF">PRZ48_007416</name>
</gene>
<sequence>MFGAMSCMCKALLAQGLESCCTTKRKLSSERIRNAPTFRSRDKCCPPKSSGTSTAVGCGGSNGQALKSRKAGRCDDKNAIRQVSTDESCCSEANEGPDTCKDGCCDPKTKADPEKPAKHPISSILELPSPPSDVERGEDSVEHLVLSVQGMTCTGCETKLHRSIKGIESATNAQASIVLSRAEFDIDPRIISSEQAIAQLERATGFVLTKLSTAGHELHVKATAESKIITSTHPLGVFDVRRLDDHTLGISYDANVVGARDLLERSFDFRLQLAPLRPPENISAGAKHVRHVGLMTVLSAVLTIPVLVFAWAPLPDHETAYQSTSLGLATVVQVVIAGPFYGSALRSLIFSRPTYIFSVVAYSYYMAGNPLSTGEFLESSTLLVTLIMIGRFISAFARQKAVESISITSLQPTTATLVDEEGGFVEDIDSRLLQYGDTFKVLPDCRIVTDGTVVLGSSEVDESMITGESKLVEKLKGSSVVAGSVNGAGLIHVKVARLPGENTISSIADMVDQAKLSKPRIQEFADKVAGYFVPVIVAITIIIFCIWIGIGISVRHESSSNAVVSALTYAIAVLIVSCPCAVGLAVPMVIVISCGVGAEHGVVFKSAQSIESSWRATHVVFDKTGTLTQGNASVVEEAWLSDDDGCRSLLLGLQEIPAAPLDSLETVVGKGVEGRKDRKLLRAGNAKWMGLGGLAQVQEFQARGGDDLGPVQSIGRELGIEPINLKSRCTPQDKQQHIQDLTNVENNIVIFRGDGSNDAGALAQATVGVHMSEGTDVARSASDAVLMRPDISGLLKLMDISHAAFRRIVLNFAWAGVYNLFAILLAAGAFVKFRIPPEYAGLGEVVSVLPVILIALHMKWARF</sequence>
<dbReference type="SUPFAM" id="SSF81665">
    <property type="entry name" value="Calcium ATPase, transmembrane domain M"/>
    <property type="match status" value="1"/>
</dbReference>
<evidence type="ECO:0000256" key="3">
    <source>
        <dbReference type="ARBA" id="ARBA00022723"/>
    </source>
</evidence>
<dbReference type="InterPro" id="IPR036412">
    <property type="entry name" value="HAD-like_sf"/>
</dbReference>
<dbReference type="SUPFAM" id="SSF81653">
    <property type="entry name" value="Calcium ATPase, transduction domain A"/>
    <property type="match status" value="1"/>
</dbReference>
<evidence type="ECO:0000259" key="8">
    <source>
        <dbReference type="PROSITE" id="PS50846"/>
    </source>
</evidence>
<evidence type="ECO:0000256" key="2">
    <source>
        <dbReference type="ARBA" id="ARBA00022692"/>
    </source>
</evidence>
<dbReference type="CDD" id="cd00371">
    <property type="entry name" value="HMA"/>
    <property type="match status" value="1"/>
</dbReference>
<dbReference type="Gene3D" id="1.20.1110.10">
    <property type="entry name" value="Calcium-transporting ATPase, transmembrane domain"/>
    <property type="match status" value="1"/>
</dbReference>
<dbReference type="Pfam" id="PF24534">
    <property type="entry name" value="HMA_PCA1"/>
    <property type="match status" value="1"/>
</dbReference>
<reference evidence="9 10" key="1">
    <citation type="journal article" date="2023" name="G3 (Bethesda)">
        <title>A chromosome-level genome assembly of Zasmidium syzygii isolated from banana leaves.</title>
        <authorList>
            <person name="van Westerhoven A.C."/>
            <person name="Mehrabi R."/>
            <person name="Talebi R."/>
            <person name="Steentjes M.B.F."/>
            <person name="Corcolon B."/>
            <person name="Chong P.A."/>
            <person name="Kema G.H.J."/>
            <person name="Seidl M.F."/>
        </authorList>
    </citation>
    <scope>NUCLEOTIDE SEQUENCE [LARGE SCALE GENOMIC DNA]</scope>
    <source>
        <strain evidence="9 10">P124</strain>
    </source>
</reference>
<dbReference type="InterPro" id="IPR008250">
    <property type="entry name" value="ATPase_P-typ_transduc_dom_A_sf"/>
</dbReference>
<dbReference type="PANTHER" id="PTHR46594:SF4">
    <property type="entry name" value="P-TYPE CATION-TRANSPORTING ATPASE"/>
    <property type="match status" value="1"/>
</dbReference>
<keyword evidence="4 7" id="KW-1133">Transmembrane helix</keyword>
<feature type="transmembrane region" description="Helical" evidence="7">
    <location>
        <begin position="292"/>
        <end position="314"/>
    </location>
</feature>
<keyword evidence="3" id="KW-0479">Metal-binding</keyword>
<evidence type="ECO:0000313" key="9">
    <source>
        <dbReference type="EMBL" id="KAK4501607.1"/>
    </source>
</evidence>
<evidence type="ECO:0000313" key="10">
    <source>
        <dbReference type="Proteomes" id="UP001305779"/>
    </source>
</evidence>
<dbReference type="EMBL" id="JAXOVC010000005">
    <property type="protein sequence ID" value="KAK4501607.1"/>
    <property type="molecule type" value="Genomic_DNA"/>
</dbReference>
<dbReference type="InterPro" id="IPR001757">
    <property type="entry name" value="P_typ_ATPase"/>
</dbReference>
<dbReference type="SUPFAM" id="SSF55008">
    <property type="entry name" value="HMA, heavy metal-associated domain"/>
    <property type="match status" value="1"/>
</dbReference>
<feature type="transmembrane region" description="Helical" evidence="7">
    <location>
        <begin position="839"/>
        <end position="858"/>
    </location>
</feature>
<dbReference type="PROSITE" id="PS00154">
    <property type="entry name" value="ATPASE_E1_E2"/>
    <property type="match status" value="1"/>
</dbReference>
<dbReference type="InterPro" id="IPR059000">
    <property type="entry name" value="ATPase_P-type_domA"/>
</dbReference>
<dbReference type="PRINTS" id="PR00119">
    <property type="entry name" value="CATATPASE"/>
</dbReference>
<feature type="transmembrane region" description="Helical" evidence="7">
    <location>
        <begin position="808"/>
        <end position="833"/>
    </location>
</feature>
<feature type="region of interest" description="Disordered" evidence="6">
    <location>
        <begin position="46"/>
        <end position="68"/>
    </location>
</feature>
<dbReference type="InterPro" id="IPR056236">
    <property type="entry name" value="HMA_PCA1"/>
</dbReference>
<dbReference type="InterPro" id="IPR006121">
    <property type="entry name" value="HMA_dom"/>
</dbReference>
<feature type="transmembrane region" description="Helical" evidence="7">
    <location>
        <begin position="320"/>
        <end position="342"/>
    </location>
</feature>
<feature type="transmembrane region" description="Helical" evidence="7">
    <location>
        <begin position="570"/>
        <end position="596"/>
    </location>
</feature>
<comment type="caution">
    <text evidence="9">The sequence shown here is derived from an EMBL/GenBank/DDBJ whole genome shotgun (WGS) entry which is preliminary data.</text>
</comment>
<comment type="subcellular location">
    <subcellularLocation>
        <location evidence="1">Membrane</location>
    </subcellularLocation>
</comment>
<dbReference type="PRINTS" id="PR00120">
    <property type="entry name" value="HATPASE"/>
</dbReference>
<keyword evidence="2 7" id="KW-0812">Transmembrane</keyword>
<dbReference type="Proteomes" id="UP001305779">
    <property type="component" value="Unassembled WGS sequence"/>
</dbReference>
<dbReference type="SUPFAM" id="SSF56784">
    <property type="entry name" value="HAD-like"/>
    <property type="match status" value="1"/>
</dbReference>
<dbReference type="PROSITE" id="PS50846">
    <property type="entry name" value="HMA_2"/>
    <property type="match status" value="1"/>
</dbReference>
<evidence type="ECO:0000256" key="4">
    <source>
        <dbReference type="ARBA" id="ARBA00022989"/>
    </source>
</evidence>
<dbReference type="Pfam" id="PF00122">
    <property type="entry name" value="E1-E2_ATPase"/>
    <property type="match status" value="1"/>
</dbReference>
<feature type="transmembrane region" description="Helical" evidence="7">
    <location>
        <begin position="528"/>
        <end position="550"/>
    </location>
</feature>
<name>A0ABR0EJ98_ZASCE</name>
<feature type="region of interest" description="Disordered" evidence="6">
    <location>
        <begin position="111"/>
        <end position="136"/>
    </location>
</feature>
<dbReference type="InterPro" id="IPR018303">
    <property type="entry name" value="ATPase_P-typ_P_site"/>
</dbReference>
<dbReference type="Gene3D" id="3.40.50.1000">
    <property type="entry name" value="HAD superfamily/HAD-like"/>
    <property type="match status" value="1"/>
</dbReference>
<proteinExistence type="predicted"/>
<dbReference type="InterPro" id="IPR036163">
    <property type="entry name" value="HMA_dom_sf"/>
</dbReference>
<dbReference type="PANTHER" id="PTHR46594">
    <property type="entry name" value="P-TYPE CATION-TRANSPORTING ATPASE"/>
    <property type="match status" value="1"/>
</dbReference>
<accession>A0ABR0EJ98</accession>